<sequence>MPRPHWSWFPPSISPDLAGKRSDPPETAGGSERFPATSGKIDAAHPLQRVRGISATPKDPSIARFDDDLQKPQFWTQFWILGFF</sequence>
<evidence type="ECO:0000313" key="3">
    <source>
        <dbReference type="Proteomes" id="UP000595140"/>
    </source>
</evidence>
<dbReference type="EMBL" id="OOIL02000450">
    <property type="protein sequence ID" value="VFQ65025.1"/>
    <property type="molecule type" value="Genomic_DNA"/>
</dbReference>
<dbReference type="AlphaFoldDB" id="A0A484KKT0"/>
<evidence type="ECO:0000313" key="2">
    <source>
        <dbReference type="EMBL" id="VFQ65025.1"/>
    </source>
</evidence>
<organism evidence="2 3">
    <name type="scientific">Cuscuta campestris</name>
    <dbReference type="NCBI Taxonomy" id="132261"/>
    <lineage>
        <taxon>Eukaryota</taxon>
        <taxon>Viridiplantae</taxon>
        <taxon>Streptophyta</taxon>
        <taxon>Embryophyta</taxon>
        <taxon>Tracheophyta</taxon>
        <taxon>Spermatophyta</taxon>
        <taxon>Magnoliopsida</taxon>
        <taxon>eudicotyledons</taxon>
        <taxon>Gunneridae</taxon>
        <taxon>Pentapetalae</taxon>
        <taxon>asterids</taxon>
        <taxon>lamiids</taxon>
        <taxon>Solanales</taxon>
        <taxon>Convolvulaceae</taxon>
        <taxon>Cuscuteae</taxon>
        <taxon>Cuscuta</taxon>
        <taxon>Cuscuta subgen. Grammica</taxon>
        <taxon>Cuscuta sect. Cleistogrammica</taxon>
    </lineage>
</organism>
<feature type="region of interest" description="Disordered" evidence="1">
    <location>
        <begin position="1"/>
        <end position="60"/>
    </location>
</feature>
<name>A0A484KKT0_9ASTE</name>
<accession>A0A484KKT0</accession>
<dbReference type="Proteomes" id="UP000595140">
    <property type="component" value="Unassembled WGS sequence"/>
</dbReference>
<evidence type="ECO:0000256" key="1">
    <source>
        <dbReference type="SAM" id="MobiDB-lite"/>
    </source>
</evidence>
<keyword evidence="3" id="KW-1185">Reference proteome</keyword>
<reference evidence="2 3" key="1">
    <citation type="submission" date="2018-04" db="EMBL/GenBank/DDBJ databases">
        <authorList>
            <person name="Vogel A."/>
        </authorList>
    </citation>
    <scope>NUCLEOTIDE SEQUENCE [LARGE SCALE GENOMIC DNA]</scope>
</reference>
<gene>
    <name evidence="2" type="ORF">CCAM_LOCUS6801</name>
</gene>
<proteinExistence type="predicted"/>
<protein>
    <submittedName>
        <fullName evidence="2">Uncharacterized protein</fullName>
    </submittedName>
</protein>